<accession>A0A919HLW4</accession>
<protein>
    <submittedName>
        <fullName evidence="1">Uncharacterized protein</fullName>
    </submittedName>
</protein>
<sequence>MRHHQPGVFASAIGIQIGVGHVHPHPLVLGNIGHRRIGLLARLEGVVNQRLGLGLALDHLADKADPSISPAL</sequence>
<gene>
    <name evidence="1" type="ORF">KPZU09_06550</name>
</gene>
<dbReference type="EMBL" id="BNFF01000001">
    <property type="protein sequence ID" value="GHK50919.1"/>
    <property type="molecule type" value="Genomic_DNA"/>
</dbReference>
<name>A0A919HLW4_KLEPN</name>
<dbReference type="Proteomes" id="UP000655094">
    <property type="component" value="Unassembled WGS sequence"/>
</dbReference>
<reference evidence="1" key="1">
    <citation type="submission" date="2020-10" db="EMBL/GenBank/DDBJ databases">
        <title>Genome Sequence of ESBL Producing Zambian Clinical Strains.</title>
        <authorList>
            <person name="Shawa M."/>
            <person name="Furuta Y."/>
            <person name="Simbotwe M."/>
            <person name="Mulenga E."/>
            <person name="Mubanga M."/>
            <person name="Mulenga G."/>
            <person name="Kaile C."/>
            <person name="Zorigt T."/>
            <person name="Hang'ombe B."/>
            <person name="Higashi H."/>
        </authorList>
    </citation>
    <scope>NUCLEOTIDE SEQUENCE</scope>
    <source>
        <strain evidence="1">Zam_UTH_09</strain>
    </source>
</reference>
<comment type="caution">
    <text evidence="1">The sequence shown here is derived from an EMBL/GenBank/DDBJ whole genome shotgun (WGS) entry which is preliminary data.</text>
</comment>
<dbReference type="AlphaFoldDB" id="A0A919HLW4"/>
<proteinExistence type="predicted"/>
<organism evidence="1 2">
    <name type="scientific">Klebsiella pneumoniae</name>
    <dbReference type="NCBI Taxonomy" id="573"/>
    <lineage>
        <taxon>Bacteria</taxon>
        <taxon>Pseudomonadati</taxon>
        <taxon>Pseudomonadota</taxon>
        <taxon>Gammaproteobacteria</taxon>
        <taxon>Enterobacterales</taxon>
        <taxon>Enterobacteriaceae</taxon>
        <taxon>Klebsiella/Raoultella group</taxon>
        <taxon>Klebsiella</taxon>
        <taxon>Klebsiella pneumoniae complex</taxon>
    </lineage>
</organism>
<evidence type="ECO:0000313" key="1">
    <source>
        <dbReference type="EMBL" id="GHK50919.1"/>
    </source>
</evidence>
<evidence type="ECO:0000313" key="2">
    <source>
        <dbReference type="Proteomes" id="UP000655094"/>
    </source>
</evidence>